<feature type="signal peptide" evidence="9">
    <location>
        <begin position="1"/>
        <end position="19"/>
    </location>
</feature>
<dbReference type="GO" id="GO:0098554">
    <property type="term" value="C:cytoplasmic side of endoplasmic reticulum membrane"/>
    <property type="evidence" value="ECO:0007669"/>
    <property type="project" value="TreeGrafter"/>
</dbReference>
<feature type="transmembrane region" description="Helical" evidence="8">
    <location>
        <begin position="326"/>
        <end position="343"/>
    </location>
</feature>
<gene>
    <name evidence="11" type="ORF">BN9_009040</name>
</gene>
<evidence type="ECO:0000259" key="10">
    <source>
        <dbReference type="Pfam" id="PF02225"/>
    </source>
</evidence>
<dbReference type="GO" id="GO:0042500">
    <property type="term" value="F:aspartic endopeptidase activity, intramembrane cleaving"/>
    <property type="evidence" value="ECO:0007669"/>
    <property type="project" value="InterPro"/>
</dbReference>
<evidence type="ECO:0000256" key="7">
    <source>
        <dbReference type="ARBA" id="ARBA00023136"/>
    </source>
</evidence>
<dbReference type="InterPro" id="IPR006639">
    <property type="entry name" value="Preselin/SPP"/>
</dbReference>
<accession>A0A024G1C2</accession>
<feature type="transmembrane region" description="Helical" evidence="8">
    <location>
        <begin position="391"/>
        <end position="415"/>
    </location>
</feature>
<evidence type="ECO:0000256" key="6">
    <source>
        <dbReference type="ARBA" id="ARBA00022989"/>
    </source>
</evidence>
<feature type="transmembrane region" description="Helical" evidence="8">
    <location>
        <begin position="591"/>
        <end position="613"/>
    </location>
</feature>
<feature type="transmembrane region" description="Helical" evidence="8">
    <location>
        <begin position="619"/>
        <end position="637"/>
    </location>
</feature>
<feature type="chain" id="PRO_5001529181" description="PA domain-containing protein" evidence="9">
    <location>
        <begin position="20"/>
        <end position="667"/>
    </location>
</feature>
<proteinExistence type="inferred from homology"/>
<keyword evidence="12" id="KW-1185">Reference proteome</keyword>
<dbReference type="Gene3D" id="3.50.30.30">
    <property type="match status" value="1"/>
</dbReference>
<comment type="similarity">
    <text evidence="2">Belongs to the peptidase A22B family.</text>
</comment>
<dbReference type="AlphaFoldDB" id="A0A024G1C2"/>
<dbReference type="GO" id="GO:0033619">
    <property type="term" value="P:membrane protein proteolysis"/>
    <property type="evidence" value="ECO:0007669"/>
    <property type="project" value="TreeGrafter"/>
</dbReference>
<evidence type="ECO:0000256" key="8">
    <source>
        <dbReference type="SAM" id="Phobius"/>
    </source>
</evidence>
<dbReference type="STRING" id="65357.A0A024G1C2"/>
<evidence type="ECO:0000256" key="1">
    <source>
        <dbReference type="ARBA" id="ARBA00004337"/>
    </source>
</evidence>
<keyword evidence="7 8" id="KW-0472">Membrane</keyword>
<comment type="subcellular location">
    <subcellularLocation>
        <location evidence="1">Endosome membrane</location>
        <topology evidence="1">Multi-pass membrane protein</topology>
    </subcellularLocation>
</comment>
<dbReference type="Proteomes" id="UP000053237">
    <property type="component" value="Unassembled WGS sequence"/>
</dbReference>
<feature type="transmembrane region" description="Helical" evidence="8">
    <location>
        <begin position="349"/>
        <end position="370"/>
    </location>
</feature>
<name>A0A024G1C2_9STRA</name>
<dbReference type="OrthoDB" id="29661at2759"/>
<feature type="transmembrane region" description="Helical" evidence="8">
    <location>
        <begin position="264"/>
        <end position="283"/>
    </location>
</feature>
<keyword evidence="3 8" id="KW-0812">Transmembrane</keyword>
<comment type="caution">
    <text evidence="11">The sequence shown here is derived from an EMBL/GenBank/DDBJ whole genome shotgun (WGS) entry which is preliminary data.</text>
</comment>
<dbReference type="EMBL" id="CAIX01000005">
    <property type="protein sequence ID" value="CCI40120.1"/>
    <property type="molecule type" value="Genomic_DNA"/>
</dbReference>
<organism evidence="11 12">
    <name type="scientific">Albugo candida</name>
    <dbReference type="NCBI Taxonomy" id="65357"/>
    <lineage>
        <taxon>Eukaryota</taxon>
        <taxon>Sar</taxon>
        <taxon>Stramenopiles</taxon>
        <taxon>Oomycota</taxon>
        <taxon>Peronosporomycetes</taxon>
        <taxon>Albuginales</taxon>
        <taxon>Albuginaceae</taxon>
        <taxon>Albugo</taxon>
    </lineage>
</organism>
<dbReference type="Pfam" id="PF02225">
    <property type="entry name" value="PA"/>
    <property type="match status" value="1"/>
</dbReference>
<protein>
    <recommendedName>
        <fullName evidence="10">PA domain-containing protein</fullName>
    </recommendedName>
</protein>
<evidence type="ECO:0000256" key="5">
    <source>
        <dbReference type="ARBA" id="ARBA00022801"/>
    </source>
</evidence>
<evidence type="ECO:0000256" key="9">
    <source>
        <dbReference type="SAM" id="SignalP"/>
    </source>
</evidence>
<dbReference type="Pfam" id="PF04258">
    <property type="entry name" value="Peptidase_A22B"/>
    <property type="match status" value="1"/>
</dbReference>
<feature type="domain" description="PA" evidence="10">
    <location>
        <begin position="73"/>
        <end position="116"/>
    </location>
</feature>
<dbReference type="GO" id="GO:0030660">
    <property type="term" value="C:Golgi-associated vesicle membrane"/>
    <property type="evidence" value="ECO:0007669"/>
    <property type="project" value="TreeGrafter"/>
</dbReference>
<dbReference type="GO" id="GO:0098553">
    <property type="term" value="C:lumenal side of endoplasmic reticulum membrane"/>
    <property type="evidence" value="ECO:0007669"/>
    <property type="project" value="TreeGrafter"/>
</dbReference>
<evidence type="ECO:0000256" key="2">
    <source>
        <dbReference type="ARBA" id="ARBA00006859"/>
    </source>
</evidence>
<evidence type="ECO:0000313" key="12">
    <source>
        <dbReference type="Proteomes" id="UP000053237"/>
    </source>
</evidence>
<dbReference type="InterPro" id="IPR007369">
    <property type="entry name" value="Peptidase_A22B_SPP"/>
</dbReference>
<dbReference type="PANTHER" id="PTHR12174:SF22">
    <property type="entry name" value="SIGNAL PEPTIDE PEPTIDASE-LIKE 3"/>
    <property type="match status" value="1"/>
</dbReference>
<keyword evidence="4" id="KW-0967">Endosome</keyword>
<dbReference type="CDD" id="cd00538">
    <property type="entry name" value="PA"/>
    <property type="match status" value="1"/>
</dbReference>
<evidence type="ECO:0000313" key="11">
    <source>
        <dbReference type="EMBL" id="CCI40120.1"/>
    </source>
</evidence>
<dbReference type="InParanoid" id="A0A024G1C2"/>
<dbReference type="PANTHER" id="PTHR12174">
    <property type="entry name" value="SIGNAL PEPTIDE PEPTIDASE"/>
    <property type="match status" value="1"/>
</dbReference>
<dbReference type="InterPro" id="IPR003137">
    <property type="entry name" value="PA_domain"/>
</dbReference>
<feature type="transmembrane region" description="Helical" evidence="8">
    <location>
        <begin position="421"/>
        <end position="439"/>
    </location>
</feature>
<dbReference type="SUPFAM" id="SSF52025">
    <property type="entry name" value="PA domain"/>
    <property type="match status" value="1"/>
</dbReference>
<dbReference type="GO" id="GO:0006465">
    <property type="term" value="P:signal peptide processing"/>
    <property type="evidence" value="ECO:0007669"/>
    <property type="project" value="TreeGrafter"/>
</dbReference>
<feature type="transmembrane region" description="Helical" evidence="8">
    <location>
        <begin position="522"/>
        <end position="545"/>
    </location>
</feature>
<evidence type="ECO:0000256" key="4">
    <source>
        <dbReference type="ARBA" id="ARBA00022753"/>
    </source>
</evidence>
<sequence>MHFWVFNCLLFLKIQYVEMVVPTGVLKLFNGKNDSLISELCAPSNRAGWGQPLPDKQTYYGKLISISTKSMQDSQGCNKNLTSNNSEVFLVDRGSCSYLQKAQNAQQAGAKALVIKGTRRASYESIIKTYTQESTIASLGSNLAKLAPFEYDCNKGESNVTSVKNPIWETDDFRCSQNPACHSNMCIPTGVITTSAGSMPKHQLCCLWDTHILIGVNNTLSKNISIPVVYVTIKEGLRLEKAAITEPQVFLLRRSHQLANWSSILLWLVGVLTAIGASFYSISREQWQYLDSRNTENDEIEKSHLLQHDQYECLAQDVQEIDATSAVGFVICAGFALIILYYFDIGRFFPIIFGVSALGSLSSVIFVPLLRRTFPYLTTWRCDISSMFRHCVVTVGLLEVLGVLGSAVTVILWYFYRNQCWYLQDILGIVLCCSFLRNIQVPNLRVATVLLLLAFVYDIFFVFVTPFIFGSSIMERVATGGAPASTRSDYPGIDYCERYPHYAPCEDPQPLPMLLLIPQFDWRGGFSMLGLGDIIVPSLLLSLALRFDCFLAKCKNFLRSGKLRQISEETTVYASMSTKPEAVANQRQVQYFITVSIAYALGLGMANAAVNLTGVGQPALMYLVPCTLGATIVRAWINNELRLFWSDFGNVMDADVENVTRESSFSP</sequence>
<feature type="transmembrane region" description="Helical" evidence="8">
    <location>
        <begin position="446"/>
        <end position="469"/>
    </location>
</feature>
<dbReference type="SMART" id="SM00730">
    <property type="entry name" value="PSN"/>
    <property type="match status" value="1"/>
</dbReference>
<keyword evidence="5" id="KW-0378">Hydrolase</keyword>
<dbReference type="InterPro" id="IPR046450">
    <property type="entry name" value="PA_dom_sf"/>
</dbReference>
<reference evidence="11 12" key="1">
    <citation type="submission" date="2012-05" db="EMBL/GenBank/DDBJ databases">
        <title>Recombination and specialization in a pathogen metapopulation.</title>
        <authorList>
            <person name="Gardiner A."/>
            <person name="Kemen E."/>
            <person name="Schultz-Larsen T."/>
            <person name="MacLean D."/>
            <person name="Van Oosterhout C."/>
            <person name="Jones J.D.G."/>
        </authorList>
    </citation>
    <scope>NUCLEOTIDE SEQUENCE [LARGE SCALE GENOMIC DNA]</scope>
    <source>
        <strain evidence="11 12">Ac Nc2</strain>
    </source>
</reference>
<dbReference type="GO" id="GO:0010008">
    <property type="term" value="C:endosome membrane"/>
    <property type="evidence" value="ECO:0007669"/>
    <property type="project" value="UniProtKB-SubCell"/>
</dbReference>
<keyword evidence="6 8" id="KW-1133">Transmembrane helix</keyword>
<keyword evidence="9" id="KW-0732">Signal</keyword>
<evidence type="ECO:0000256" key="3">
    <source>
        <dbReference type="ARBA" id="ARBA00022692"/>
    </source>
</evidence>